<evidence type="ECO:0000256" key="1">
    <source>
        <dbReference type="ARBA" id="ARBA00022490"/>
    </source>
</evidence>
<proteinExistence type="predicted"/>
<feature type="domain" description="Beta-ketoacyl-[acyl-carrier-protein] synthase III N-terminal" evidence="5">
    <location>
        <begin position="116"/>
        <end position="180"/>
    </location>
</feature>
<dbReference type="EMBL" id="LLZG01000410">
    <property type="protein sequence ID" value="KUL21332.1"/>
    <property type="molecule type" value="Genomic_DNA"/>
</dbReference>
<evidence type="ECO:0000259" key="4">
    <source>
        <dbReference type="Pfam" id="PF08541"/>
    </source>
</evidence>
<keyword evidence="3" id="KW-0012">Acyltransferase</keyword>
<dbReference type="GO" id="GO:0006633">
    <property type="term" value="P:fatty acid biosynthetic process"/>
    <property type="evidence" value="ECO:0007669"/>
    <property type="project" value="InterPro"/>
</dbReference>
<dbReference type="CDD" id="cd00827">
    <property type="entry name" value="init_cond_enzymes"/>
    <property type="match status" value="1"/>
</dbReference>
<name>A0A101J6W2_9ACTN</name>
<feature type="domain" description="Beta-ketoacyl-[acyl-carrier-protein] synthase III C-terminal" evidence="4">
    <location>
        <begin position="292"/>
        <end position="343"/>
    </location>
</feature>
<dbReference type="SUPFAM" id="SSF53901">
    <property type="entry name" value="Thiolase-like"/>
    <property type="match status" value="2"/>
</dbReference>
<accession>A0A101J6W2</accession>
<protein>
    <recommendedName>
        <fullName evidence="8">3-oxoacyl-ACP synthase</fullName>
    </recommendedName>
</protein>
<keyword evidence="1" id="KW-0963">Cytoplasm</keyword>
<keyword evidence="7" id="KW-1185">Reference proteome</keyword>
<dbReference type="PANTHER" id="PTHR34069">
    <property type="entry name" value="3-OXOACYL-[ACYL-CARRIER-PROTEIN] SYNTHASE 3"/>
    <property type="match status" value="1"/>
</dbReference>
<dbReference type="AlphaFoldDB" id="A0A101J6W2"/>
<evidence type="ECO:0000256" key="2">
    <source>
        <dbReference type="ARBA" id="ARBA00022679"/>
    </source>
</evidence>
<dbReference type="Gene3D" id="3.40.47.10">
    <property type="match status" value="2"/>
</dbReference>
<comment type="caution">
    <text evidence="6">The sequence shown here is derived from an EMBL/GenBank/DDBJ whole genome shotgun (WGS) entry which is preliminary data.</text>
</comment>
<dbReference type="GO" id="GO:0044550">
    <property type="term" value="P:secondary metabolite biosynthetic process"/>
    <property type="evidence" value="ECO:0007669"/>
    <property type="project" value="TreeGrafter"/>
</dbReference>
<dbReference type="InterPro" id="IPR013751">
    <property type="entry name" value="ACP_syn_III_N"/>
</dbReference>
<dbReference type="RefSeq" id="WP_062714531.1">
    <property type="nucleotide sequence ID" value="NZ_LLZG01000410.1"/>
</dbReference>
<keyword evidence="2" id="KW-0808">Transferase</keyword>
<dbReference type="InterPro" id="IPR016039">
    <property type="entry name" value="Thiolase-like"/>
</dbReference>
<gene>
    <name evidence="6" type="ORF">ADL12_45225</name>
</gene>
<evidence type="ECO:0000256" key="3">
    <source>
        <dbReference type="ARBA" id="ARBA00023315"/>
    </source>
</evidence>
<dbReference type="Pfam" id="PF08545">
    <property type="entry name" value="ACP_syn_III"/>
    <property type="match status" value="1"/>
</dbReference>
<dbReference type="Proteomes" id="UP000053923">
    <property type="component" value="Unassembled WGS sequence"/>
</dbReference>
<organism evidence="6 7">
    <name type="scientific">Streptomyces regalis</name>
    <dbReference type="NCBI Taxonomy" id="68262"/>
    <lineage>
        <taxon>Bacteria</taxon>
        <taxon>Bacillati</taxon>
        <taxon>Actinomycetota</taxon>
        <taxon>Actinomycetes</taxon>
        <taxon>Kitasatosporales</taxon>
        <taxon>Streptomycetaceae</taxon>
        <taxon>Streptomyces</taxon>
    </lineage>
</organism>
<evidence type="ECO:0000313" key="7">
    <source>
        <dbReference type="Proteomes" id="UP000053923"/>
    </source>
</evidence>
<dbReference type="PANTHER" id="PTHR34069:SF2">
    <property type="entry name" value="BETA-KETOACYL-[ACYL-CARRIER-PROTEIN] SYNTHASE III"/>
    <property type="match status" value="1"/>
</dbReference>
<dbReference type="GO" id="GO:0004315">
    <property type="term" value="F:3-oxoacyl-[acyl-carrier-protein] synthase activity"/>
    <property type="evidence" value="ECO:0007669"/>
    <property type="project" value="InterPro"/>
</dbReference>
<reference evidence="7" key="1">
    <citation type="submission" date="2015-10" db="EMBL/GenBank/DDBJ databases">
        <authorList>
            <person name="Ju K.-S."/>
            <person name="Doroghazi J.R."/>
            <person name="Metcalf W.W."/>
        </authorList>
    </citation>
    <scope>NUCLEOTIDE SEQUENCE [LARGE SCALE GENOMIC DNA]</scope>
    <source>
        <strain evidence="7">NRRL 3151</strain>
    </source>
</reference>
<evidence type="ECO:0008006" key="8">
    <source>
        <dbReference type="Google" id="ProtNLM"/>
    </source>
</evidence>
<evidence type="ECO:0000313" key="6">
    <source>
        <dbReference type="EMBL" id="KUL21332.1"/>
    </source>
</evidence>
<dbReference type="OrthoDB" id="7055207at2"/>
<dbReference type="InterPro" id="IPR013747">
    <property type="entry name" value="ACP_syn_III_C"/>
</dbReference>
<evidence type="ECO:0000259" key="5">
    <source>
        <dbReference type="Pfam" id="PF08545"/>
    </source>
</evidence>
<dbReference type="Pfam" id="PF08541">
    <property type="entry name" value="ACP_syn_III_C"/>
    <property type="match status" value="1"/>
</dbReference>
<sequence>MTGGTTDRAGDSRLFIRGIGAWLPPTRDTVDKAVAAGSYGRDRAVKDGFSSVAVEHELFPADMGVEAARRALDGIDRREIDWLAWTSIHRTGHKTLWPVASYAHHELGLDPGALPFSLNQGCNGAFVAMRLAADHVRHHPDASAVVVGADRFEGSLFDRWSSDHGTVYGDAASAVVLSSKPGPIEVLFLDVEQGSELERMYRDESPTPEDADNPGRDYDVGSAKRAYLQRFGDGEIRSVFADTLGRLREKLLARYPLDRHPARYVVYPNVGAGISAGFYQDSFGDLAQANAWDYGRTIGHTGVSDQVLGLADLIDRGLLAPGDRVLLIGAGNGLSAAVMLVEIRSD</sequence>